<dbReference type="PANTHER" id="PTHR43422:SF3">
    <property type="entry name" value="THIAMINE THIAZOLE SYNTHASE"/>
    <property type="match status" value="1"/>
</dbReference>
<accession>A0ABN7IKS5</accession>
<dbReference type="Gene3D" id="3.50.50.60">
    <property type="entry name" value="FAD/NAD(P)-binding domain"/>
    <property type="match status" value="2"/>
</dbReference>
<organism evidence="2 3">
    <name type="scientific">Tilletia caries</name>
    <name type="common">wheat bunt fungus</name>
    <dbReference type="NCBI Taxonomy" id="13290"/>
    <lineage>
        <taxon>Eukaryota</taxon>
        <taxon>Fungi</taxon>
        <taxon>Dikarya</taxon>
        <taxon>Basidiomycota</taxon>
        <taxon>Ustilaginomycotina</taxon>
        <taxon>Exobasidiomycetes</taxon>
        <taxon>Tilletiales</taxon>
        <taxon>Tilletiaceae</taxon>
        <taxon>Tilletia</taxon>
    </lineage>
</organism>
<dbReference type="EMBL" id="CAJHJG010000122">
    <property type="protein sequence ID" value="CAD6897723.1"/>
    <property type="molecule type" value="Genomic_DNA"/>
</dbReference>
<dbReference type="Pfam" id="PF01946">
    <property type="entry name" value="Thi4"/>
    <property type="match status" value="1"/>
</dbReference>
<sequence length="251" mass="27483">LAKVSSVEIFIVPFCNRGNLLKHVRTEAGKRSLLARSPRLSRAGTLNSVELLFGLDILVAARILITTLPRGPNRHFHEPSGVHKPPKFQGSSRLSSVNHGWLCRCSMLARPDLLITVFEASVSPGGGCSLGGQLMRLNALNLRKLKHMGAPDMNNSKTLVTSNTREVFAGMICGGMELAELDGLPRMDASSTASSRSLEHTLPSSPSPSLLRLTVLRTTNYASPVLRAYFFLRQLKTKGAEDDIQWYVSEF</sequence>
<evidence type="ECO:0000313" key="2">
    <source>
        <dbReference type="EMBL" id="CAD6897723.1"/>
    </source>
</evidence>
<gene>
    <name evidence="2" type="ORF">JKIAZH3_G1392</name>
</gene>
<name>A0ABN7IKS5_9BASI</name>
<evidence type="ECO:0000256" key="1">
    <source>
        <dbReference type="SAM" id="MobiDB-lite"/>
    </source>
</evidence>
<evidence type="ECO:0000313" key="3">
    <source>
        <dbReference type="Proteomes" id="UP000836402"/>
    </source>
</evidence>
<dbReference type="Proteomes" id="UP000836402">
    <property type="component" value="Unassembled WGS sequence"/>
</dbReference>
<proteinExistence type="predicted"/>
<comment type="caution">
    <text evidence="2">The sequence shown here is derived from an EMBL/GenBank/DDBJ whole genome shotgun (WGS) entry which is preliminary data.</text>
</comment>
<keyword evidence="3" id="KW-1185">Reference proteome</keyword>
<dbReference type="InterPro" id="IPR036188">
    <property type="entry name" value="FAD/NAD-bd_sf"/>
</dbReference>
<feature type="non-terminal residue" evidence="2">
    <location>
        <position position="1"/>
    </location>
</feature>
<protein>
    <submittedName>
        <fullName evidence="2">Uncharacterized protein</fullName>
    </submittedName>
</protein>
<dbReference type="PANTHER" id="PTHR43422">
    <property type="entry name" value="THIAMINE THIAZOLE SYNTHASE"/>
    <property type="match status" value="1"/>
</dbReference>
<feature type="region of interest" description="Disordered" evidence="1">
    <location>
        <begin position="188"/>
        <end position="207"/>
    </location>
</feature>
<reference evidence="2" key="1">
    <citation type="submission" date="2020-10" db="EMBL/GenBank/DDBJ databases">
        <authorList>
            <person name="Sedaghatjoo S."/>
        </authorList>
    </citation>
    <scope>NUCLEOTIDE SEQUENCE</scope>
    <source>
        <strain evidence="2">AZH3</strain>
    </source>
</reference>